<keyword evidence="2" id="KW-1185">Reference proteome</keyword>
<dbReference type="Proteomes" id="UP001279734">
    <property type="component" value="Unassembled WGS sequence"/>
</dbReference>
<comment type="caution">
    <text evidence="1">The sequence shown here is derived from an EMBL/GenBank/DDBJ whole genome shotgun (WGS) entry which is preliminary data.</text>
</comment>
<organism evidence="1 2">
    <name type="scientific">Nepenthes gracilis</name>
    <name type="common">Slender pitcher plant</name>
    <dbReference type="NCBI Taxonomy" id="150966"/>
    <lineage>
        <taxon>Eukaryota</taxon>
        <taxon>Viridiplantae</taxon>
        <taxon>Streptophyta</taxon>
        <taxon>Embryophyta</taxon>
        <taxon>Tracheophyta</taxon>
        <taxon>Spermatophyta</taxon>
        <taxon>Magnoliopsida</taxon>
        <taxon>eudicotyledons</taxon>
        <taxon>Gunneridae</taxon>
        <taxon>Pentapetalae</taxon>
        <taxon>Caryophyllales</taxon>
        <taxon>Nepenthaceae</taxon>
        <taxon>Nepenthes</taxon>
    </lineage>
</organism>
<accession>A0AAD3SMK2</accession>
<evidence type="ECO:0000313" key="1">
    <source>
        <dbReference type="EMBL" id="GMH14078.1"/>
    </source>
</evidence>
<proteinExistence type="predicted"/>
<evidence type="ECO:0000313" key="2">
    <source>
        <dbReference type="Proteomes" id="UP001279734"/>
    </source>
</evidence>
<protein>
    <submittedName>
        <fullName evidence="1">Uncharacterized protein</fullName>
    </submittedName>
</protein>
<dbReference type="AlphaFoldDB" id="A0AAD3SMK2"/>
<dbReference type="EMBL" id="BSYO01000013">
    <property type="protein sequence ID" value="GMH14078.1"/>
    <property type="molecule type" value="Genomic_DNA"/>
</dbReference>
<reference evidence="1" key="1">
    <citation type="submission" date="2023-05" db="EMBL/GenBank/DDBJ databases">
        <title>Nepenthes gracilis genome sequencing.</title>
        <authorList>
            <person name="Fukushima K."/>
        </authorList>
    </citation>
    <scope>NUCLEOTIDE SEQUENCE</scope>
    <source>
        <strain evidence="1">SING2019-196</strain>
    </source>
</reference>
<gene>
    <name evidence="1" type="ORF">Nepgr_015919</name>
</gene>
<name>A0AAD3SMK2_NEPGR</name>
<sequence>MESLVCVLWLTRMECLGWVFGWNARDENSRDGSSRNGCADMYPFADLVEWPVWCLLPGCALLGYGVRQFVVLPM</sequence>